<name>A0A9W8MB26_9AGAR</name>
<evidence type="ECO:0000256" key="1">
    <source>
        <dbReference type="SAM" id="Coils"/>
    </source>
</evidence>
<comment type="caution">
    <text evidence="2">The sequence shown here is derived from an EMBL/GenBank/DDBJ whole genome shotgun (WGS) entry which is preliminary data.</text>
</comment>
<dbReference type="AlphaFoldDB" id="A0A9W8MB26"/>
<feature type="coiled-coil region" evidence="1">
    <location>
        <begin position="33"/>
        <end position="98"/>
    </location>
</feature>
<organism evidence="2 3">
    <name type="scientific">Candolleomyces eurysporus</name>
    <dbReference type="NCBI Taxonomy" id="2828524"/>
    <lineage>
        <taxon>Eukaryota</taxon>
        <taxon>Fungi</taxon>
        <taxon>Dikarya</taxon>
        <taxon>Basidiomycota</taxon>
        <taxon>Agaricomycotina</taxon>
        <taxon>Agaricomycetes</taxon>
        <taxon>Agaricomycetidae</taxon>
        <taxon>Agaricales</taxon>
        <taxon>Agaricineae</taxon>
        <taxon>Psathyrellaceae</taxon>
        <taxon>Candolleomyces</taxon>
    </lineage>
</organism>
<evidence type="ECO:0000313" key="3">
    <source>
        <dbReference type="Proteomes" id="UP001140091"/>
    </source>
</evidence>
<sequence>MLQQATLNISKHRQELSLARYEAKAKDLHIISLSDAERDLQALCSAMQEKAAKDEATIVELTGRLENLTTEGEGGETVADLMERLERLEEEGVSKDAQIISLTKKGEEWNANATSLEERVTVQETTVLQLTEMLKTQNKHSDTLSETVENQKKLLAESYTMIDQLNTKLQEKNLHKRHYGRSHLIAIPEMREPHKHL</sequence>
<evidence type="ECO:0000313" key="2">
    <source>
        <dbReference type="EMBL" id="KAJ2922134.1"/>
    </source>
</evidence>
<proteinExistence type="predicted"/>
<dbReference type="Proteomes" id="UP001140091">
    <property type="component" value="Unassembled WGS sequence"/>
</dbReference>
<dbReference type="EMBL" id="JANBPK010001512">
    <property type="protein sequence ID" value="KAJ2922134.1"/>
    <property type="molecule type" value="Genomic_DNA"/>
</dbReference>
<protein>
    <submittedName>
        <fullName evidence="2">Uncharacterized protein</fullName>
    </submittedName>
</protein>
<keyword evidence="3" id="KW-1185">Reference proteome</keyword>
<reference evidence="2" key="1">
    <citation type="submission" date="2022-06" db="EMBL/GenBank/DDBJ databases">
        <title>Genome Sequence of Candolleomyces eurysporus.</title>
        <authorList>
            <person name="Buettner E."/>
        </authorList>
    </citation>
    <scope>NUCLEOTIDE SEQUENCE</scope>
    <source>
        <strain evidence="2">VTCC 930004</strain>
    </source>
</reference>
<gene>
    <name evidence="2" type="ORF">H1R20_g14960</name>
</gene>
<keyword evidence="1" id="KW-0175">Coiled coil</keyword>
<accession>A0A9W8MB26</accession>
<feature type="non-terminal residue" evidence="2">
    <location>
        <position position="197"/>
    </location>
</feature>